<keyword evidence="1" id="KW-1133">Transmembrane helix</keyword>
<organism evidence="2 3">
    <name type="scientific">Gallid herpesvirus 2 strain 814</name>
    <dbReference type="NCBI Taxonomy" id="1123959"/>
    <lineage>
        <taxon>Viruses</taxon>
        <taxon>Duplodnaviria</taxon>
        <taxon>Heunggongvirae</taxon>
        <taxon>Peploviricota</taxon>
        <taxon>Herviviricetes</taxon>
        <taxon>Herpesvirales</taxon>
        <taxon>Orthoherpesviridae</taxon>
        <taxon>Alphaherpesvirinae</taxon>
        <taxon>Mardivirus</taxon>
        <taxon>Mardivirus gallidalpha2</taxon>
        <taxon>Gallid alphaherpesvirus 2</taxon>
    </lineage>
</organism>
<gene>
    <name evidence="2" type="primary">LORF5</name>
</gene>
<evidence type="ECO:0000313" key="2">
    <source>
        <dbReference type="EMBL" id="AEV55006.1"/>
    </source>
</evidence>
<name>G9CUD5_9ALPH</name>
<accession>G9CUD5</accession>
<evidence type="ECO:0000313" key="3">
    <source>
        <dbReference type="Proteomes" id="UP000108473"/>
    </source>
</evidence>
<reference evidence="2 3" key="1">
    <citation type="journal article" date="2012" name="Arch. Virol.">
        <title>Comparative full-length sequence analysis of Marek's disease virus vaccine strain 814.</title>
        <authorList>
            <person name="Zhang F."/>
            <person name="Liu C.J."/>
            <person name="Zhang Y.P."/>
            <person name="Li Z.J."/>
            <person name="Liu A.L."/>
            <person name="Yan F.H."/>
            <person name="Cong F."/>
            <person name="Cheng Y."/>
        </authorList>
    </citation>
    <scope>NUCLEOTIDE SEQUENCE [LARGE SCALE GENOMIC DNA]</scope>
    <source>
        <strain evidence="2">814</strain>
    </source>
</reference>
<proteinExistence type="predicted"/>
<evidence type="ECO:0000256" key="1">
    <source>
        <dbReference type="SAM" id="Phobius"/>
    </source>
</evidence>
<dbReference type="EMBL" id="JF742597">
    <property type="protein sequence ID" value="AEV55006.1"/>
    <property type="molecule type" value="Genomic_DNA"/>
</dbReference>
<protein>
    <submittedName>
        <fullName evidence="2">LORF5</fullName>
    </submittedName>
</protein>
<keyword evidence="1" id="KW-0472">Membrane</keyword>
<feature type="transmembrane region" description="Helical" evidence="1">
    <location>
        <begin position="35"/>
        <end position="51"/>
    </location>
</feature>
<keyword evidence="1" id="KW-0812">Transmembrane</keyword>
<sequence length="119" mass="13064">MSKPYHALCVLFSSNIIVPTYTASSSESEYVVGNLSYLGLLFLILIFARWSDRTAVVPRLFLRSFFSWRSSAETNAIYFIISLASSNFLSSIDVRSKSSDSSPCNSRVACALSTSVVIG</sequence>
<dbReference type="Proteomes" id="UP000108473">
    <property type="component" value="Segment"/>
</dbReference>